<accession>A0ABT2UT02</accession>
<keyword evidence="4 7" id="KW-0812">Transmembrane</keyword>
<dbReference type="InterPro" id="IPR035906">
    <property type="entry name" value="MetI-like_sf"/>
</dbReference>
<feature type="transmembrane region" description="Helical" evidence="7">
    <location>
        <begin position="110"/>
        <end position="131"/>
    </location>
</feature>
<dbReference type="PROSITE" id="PS50928">
    <property type="entry name" value="ABC_TM1"/>
    <property type="match status" value="1"/>
</dbReference>
<evidence type="ECO:0000256" key="3">
    <source>
        <dbReference type="ARBA" id="ARBA00022475"/>
    </source>
</evidence>
<feature type="transmembrane region" description="Helical" evidence="7">
    <location>
        <begin position="244"/>
        <end position="266"/>
    </location>
</feature>
<keyword evidence="10" id="KW-1185">Reference proteome</keyword>
<dbReference type="InterPro" id="IPR000515">
    <property type="entry name" value="MetI-like"/>
</dbReference>
<name>A0ABT2UT02_9BACL</name>
<evidence type="ECO:0000256" key="4">
    <source>
        <dbReference type="ARBA" id="ARBA00022692"/>
    </source>
</evidence>
<feature type="transmembrane region" description="Helical" evidence="7">
    <location>
        <begin position="184"/>
        <end position="205"/>
    </location>
</feature>
<evidence type="ECO:0000256" key="5">
    <source>
        <dbReference type="ARBA" id="ARBA00022989"/>
    </source>
</evidence>
<dbReference type="EMBL" id="JAOQIO010000124">
    <property type="protein sequence ID" value="MCU6797803.1"/>
    <property type="molecule type" value="Genomic_DNA"/>
</dbReference>
<gene>
    <name evidence="9" type="ORF">OB236_37345</name>
</gene>
<evidence type="ECO:0000256" key="7">
    <source>
        <dbReference type="RuleBase" id="RU363032"/>
    </source>
</evidence>
<comment type="caution">
    <text evidence="9">The sequence shown here is derived from an EMBL/GenBank/DDBJ whole genome shotgun (WGS) entry which is preliminary data.</text>
</comment>
<keyword evidence="6 7" id="KW-0472">Membrane</keyword>
<reference evidence="9 10" key="1">
    <citation type="submission" date="2022-09" db="EMBL/GenBank/DDBJ databases">
        <authorList>
            <person name="Han X.L."/>
            <person name="Wang Q."/>
            <person name="Lu T."/>
        </authorList>
    </citation>
    <scope>NUCLEOTIDE SEQUENCE [LARGE SCALE GENOMIC DNA]</scope>
    <source>
        <strain evidence="9 10">WQ 127069</strain>
    </source>
</reference>
<dbReference type="PANTHER" id="PTHR43744">
    <property type="entry name" value="ABC TRANSPORTER PERMEASE PROTEIN MG189-RELATED-RELATED"/>
    <property type="match status" value="1"/>
</dbReference>
<dbReference type="SUPFAM" id="SSF161098">
    <property type="entry name" value="MetI-like"/>
    <property type="match status" value="1"/>
</dbReference>
<feature type="transmembrane region" description="Helical" evidence="7">
    <location>
        <begin position="143"/>
        <end position="163"/>
    </location>
</feature>
<protein>
    <submittedName>
        <fullName evidence="9">Carbohydrate ABC transporter permease</fullName>
    </submittedName>
</protein>
<keyword evidence="5 7" id="KW-1133">Transmembrane helix</keyword>
<keyword evidence="3" id="KW-1003">Cell membrane</keyword>
<sequence>MNINRETTAIVWIPRVTVLLLTLLTLFPLLFVLMTSFKSTQQFLQNIWALPVRIEWFNYSKALIDGGIGRYLLNSTYVVSISIIGIVLFASLAGYALARLRIPKAEFLMLFILIPTMFPSESIIMPFYIMMSKLRLLNEAYTLIFPFIGWGVPTATFILRNFFQSIPNELLEAAKVDGANDMLVFVKVIVPIMIPTLLTVAILNFGLWGELLWTTVSMSASVFRTIPLGIIAFQTQMGTDWGPLSAAICIVMVPLVVIFLCSQKYFVRGLTSGAVKG</sequence>
<dbReference type="CDD" id="cd06261">
    <property type="entry name" value="TM_PBP2"/>
    <property type="match status" value="1"/>
</dbReference>
<evidence type="ECO:0000256" key="6">
    <source>
        <dbReference type="ARBA" id="ARBA00023136"/>
    </source>
</evidence>
<evidence type="ECO:0000256" key="2">
    <source>
        <dbReference type="ARBA" id="ARBA00022448"/>
    </source>
</evidence>
<dbReference type="PANTHER" id="PTHR43744:SF8">
    <property type="entry name" value="SN-GLYCEROL-3-PHOSPHATE TRANSPORT SYSTEM PERMEASE PROTEIN UGPE"/>
    <property type="match status" value="1"/>
</dbReference>
<dbReference type="Pfam" id="PF00528">
    <property type="entry name" value="BPD_transp_1"/>
    <property type="match status" value="1"/>
</dbReference>
<keyword evidence="2 7" id="KW-0813">Transport</keyword>
<feature type="transmembrane region" description="Helical" evidence="7">
    <location>
        <begin position="12"/>
        <end position="34"/>
    </location>
</feature>
<dbReference type="Gene3D" id="1.10.3720.10">
    <property type="entry name" value="MetI-like"/>
    <property type="match status" value="1"/>
</dbReference>
<dbReference type="RefSeq" id="WP_262688523.1">
    <property type="nucleotide sequence ID" value="NZ_JAOQIO010000124.1"/>
</dbReference>
<evidence type="ECO:0000259" key="8">
    <source>
        <dbReference type="PROSITE" id="PS50928"/>
    </source>
</evidence>
<feature type="transmembrane region" description="Helical" evidence="7">
    <location>
        <begin position="77"/>
        <end position="98"/>
    </location>
</feature>
<organism evidence="9 10">
    <name type="scientific">Paenibacillus baimaensis</name>
    <dbReference type="NCBI Taxonomy" id="2982185"/>
    <lineage>
        <taxon>Bacteria</taxon>
        <taxon>Bacillati</taxon>
        <taxon>Bacillota</taxon>
        <taxon>Bacilli</taxon>
        <taxon>Bacillales</taxon>
        <taxon>Paenibacillaceae</taxon>
        <taxon>Paenibacillus</taxon>
    </lineage>
</organism>
<comment type="subcellular location">
    <subcellularLocation>
        <location evidence="1 7">Cell membrane</location>
        <topology evidence="1 7">Multi-pass membrane protein</topology>
    </subcellularLocation>
</comment>
<comment type="similarity">
    <text evidence="7">Belongs to the binding-protein-dependent transport system permease family.</text>
</comment>
<evidence type="ECO:0000313" key="10">
    <source>
        <dbReference type="Proteomes" id="UP001652445"/>
    </source>
</evidence>
<evidence type="ECO:0000256" key="1">
    <source>
        <dbReference type="ARBA" id="ARBA00004651"/>
    </source>
</evidence>
<evidence type="ECO:0000313" key="9">
    <source>
        <dbReference type="EMBL" id="MCU6797803.1"/>
    </source>
</evidence>
<dbReference type="Proteomes" id="UP001652445">
    <property type="component" value="Unassembled WGS sequence"/>
</dbReference>
<proteinExistence type="inferred from homology"/>
<feature type="domain" description="ABC transmembrane type-1" evidence="8">
    <location>
        <begin position="72"/>
        <end position="262"/>
    </location>
</feature>